<keyword evidence="1" id="KW-0732">Signal</keyword>
<protein>
    <recommendedName>
        <fullName evidence="4">Transglycosylase-like protein with SLT domain</fullName>
    </recommendedName>
</protein>
<reference evidence="2 3" key="1">
    <citation type="submission" date="2018-04" db="EMBL/GenBank/DDBJ databases">
        <title>Genomic Encyclopedia of Archaeal and Bacterial Type Strains, Phase II (KMG-II): from individual species to whole genera.</title>
        <authorList>
            <person name="Goeker M."/>
        </authorList>
    </citation>
    <scope>NUCLEOTIDE SEQUENCE [LARGE SCALE GENOMIC DNA]</scope>
    <source>
        <strain evidence="2 3">DSM 100434</strain>
    </source>
</reference>
<accession>A0A2T5H9V1</accession>
<evidence type="ECO:0000313" key="3">
    <source>
        <dbReference type="Proteomes" id="UP000244077"/>
    </source>
</evidence>
<keyword evidence="3" id="KW-1185">Reference proteome</keyword>
<dbReference type="Gene3D" id="1.10.530.10">
    <property type="match status" value="1"/>
</dbReference>
<evidence type="ECO:0000256" key="1">
    <source>
        <dbReference type="SAM" id="SignalP"/>
    </source>
</evidence>
<sequence>MSLYKTAFAATLCCGLMGSALSAEPVMTFAYDTLSPMPEASYQPGTDHSYRVAHSEVTELDQVQLIRAFAPSFEDSATDNLKSLIASVEAAQAGYDAVVHSAWQKPSKPASQMTIGEIYDWIAATPNQNHAIGRYQLIPQTLKRLVRRSGLPRSTRYSKTTQDFLADLLLEEAGYSDFLRGSLSQRVFMTNLARIWAGLPTPSGRSYYHGVAGNRAVISWNRYERAMSDIFSGAPEKVVLAEVLPF</sequence>
<feature type="signal peptide" evidence="1">
    <location>
        <begin position="1"/>
        <end position="22"/>
    </location>
</feature>
<dbReference type="EMBL" id="QAOH01000015">
    <property type="protein sequence ID" value="PTQ68347.1"/>
    <property type="molecule type" value="Genomic_DNA"/>
</dbReference>
<dbReference type="RefSeq" id="WP_107817613.1">
    <property type="nucleotide sequence ID" value="NZ_QAOH01000015.1"/>
</dbReference>
<dbReference type="AlphaFoldDB" id="A0A2T5H9V1"/>
<dbReference type="OrthoDB" id="7851400at2"/>
<feature type="chain" id="PRO_5015425072" description="Transglycosylase-like protein with SLT domain" evidence="1">
    <location>
        <begin position="23"/>
        <end position="246"/>
    </location>
</feature>
<dbReference type="SUPFAM" id="SSF53955">
    <property type="entry name" value="Lysozyme-like"/>
    <property type="match status" value="1"/>
</dbReference>
<evidence type="ECO:0008006" key="4">
    <source>
        <dbReference type="Google" id="ProtNLM"/>
    </source>
</evidence>
<dbReference type="Proteomes" id="UP000244077">
    <property type="component" value="Unassembled WGS sequence"/>
</dbReference>
<comment type="caution">
    <text evidence="2">The sequence shown here is derived from an EMBL/GenBank/DDBJ whole genome shotgun (WGS) entry which is preliminary data.</text>
</comment>
<name>A0A2T5H9V1_9RHOB</name>
<organism evidence="2 3">
    <name type="scientific">Celeribacter persicus</name>
    <dbReference type="NCBI Taxonomy" id="1651082"/>
    <lineage>
        <taxon>Bacteria</taxon>
        <taxon>Pseudomonadati</taxon>
        <taxon>Pseudomonadota</taxon>
        <taxon>Alphaproteobacteria</taxon>
        <taxon>Rhodobacterales</taxon>
        <taxon>Roseobacteraceae</taxon>
        <taxon>Celeribacter</taxon>
    </lineage>
</organism>
<proteinExistence type="predicted"/>
<evidence type="ECO:0000313" key="2">
    <source>
        <dbReference type="EMBL" id="PTQ68347.1"/>
    </source>
</evidence>
<gene>
    <name evidence="2" type="ORF">C8N42_11559</name>
</gene>
<dbReference type="InterPro" id="IPR023346">
    <property type="entry name" value="Lysozyme-like_dom_sf"/>
</dbReference>